<dbReference type="InterPro" id="IPR013106">
    <property type="entry name" value="Ig_V-set"/>
</dbReference>
<proteinExistence type="predicted"/>
<evidence type="ECO:0000256" key="7">
    <source>
        <dbReference type="ARBA" id="ARBA00023136"/>
    </source>
</evidence>
<dbReference type="OMA" id="GESHQYN"/>
<keyword evidence="6" id="KW-1064">Adaptive immunity</keyword>
<dbReference type="InParanoid" id="K7ESX1"/>
<evidence type="ECO:0000256" key="1">
    <source>
        <dbReference type="ARBA" id="ARBA00004236"/>
    </source>
</evidence>
<keyword evidence="14" id="KW-1185">Reference proteome</keyword>
<dbReference type="SUPFAM" id="SSF48726">
    <property type="entry name" value="Immunoglobulin"/>
    <property type="match status" value="1"/>
</dbReference>
<evidence type="ECO:0000256" key="9">
    <source>
        <dbReference type="ARBA" id="ARBA00023319"/>
    </source>
</evidence>
<dbReference type="GO" id="GO:0005886">
    <property type="term" value="C:plasma membrane"/>
    <property type="evidence" value="ECO:0007669"/>
    <property type="project" value="UniProtKB-SubCell"/>
</dbReference>
<accession>K7ESX1</accession>
<dbReference type="GO" id="GO:0005576">
    <property type="term" value="C:extracellular region"/>
    <property type="evidence" value="ECO:0007669"/>
    <property type="project" value="UniProtKB-SubCell"/>
</dbReference>
<evidence type="ECO:0000256" key="2">
    <source>
        <dbReference type="ARBA" id="ARBA00004613"/>
    </source>
</evidence>
<dbReference type="GO" id="GO:0002250">
    <property type="term" value="P:adaptive immune response"/>
    <property type="evidence" value="ECO:0007669"/>
    <property type="project" value="UniProtKB-KW"/>
</dbReference>
<comment type="subcellular location">
    <subcellularLocation>
        <location evidence="1">Cell membrane</location>
    </subcellularLocation>
    <subcellularLocation>
        <location evidence="2">Secreted</location>
    </subcellularLocation>
</comment>
<dbReference type="SMART" id="SM00406">
    <property type="entry name" value="IGv"/>
    <property type="match status" value="1"/>
</dbReference>
<dbReference type="PANTHER" id="PTHR23266">
    <property type="entry name" value="IMMUNOGLOBULIN HEAVY CHAIN"/>
    <property type="match status" value="1"/>
</dbReference>
<dbReference type="Gene3D" id="2.60.40.10">
    <property type="entry name" value="Immunoglobulins"/>
    <property type="match status" value="1"/>
</dbReference>
<evidence type="ECO:0000256" key="6">
    <source>
        <dbReference type="ARBA" id="ARBA00023130"/>
    </source>
</evidence>
<feature type="domain" description="Immunoglobulin V-set" evidence="12">
    <location>
        <begin position="34"/>
        <end position="114"/>
    </location>
</feature>
<dbReference type="GeneTree" id="ENSGT01050000244871"/>
<evidence type="ECO:0000256" key="4">
    <source>
        <dbReference type="ARBA" id="ARBA00022525"/>
    </source>
</evidence>
<keyword evidence="3" id="KW-1003">Cell membrane</keyword>
<dbReference type="HOGENOM" id="CLU_077975_5_1_1"/>
<evidence type="ECO:0000313" key="13">
    <source>
        <dbReference type="Ensembl" id="ENSPPYP00000023639.2"/>
    </source>
</evidence>
<feature type="chain" id="PRO_5035277595" description="Immunoglobulin V-set domain-containing protein" evidence="11">
    <location>
        <begin position="18"/>
        <end position="141"/>
    </location>
</feature>
<dbReference type="InterPro" id="IPR013783">
    <property type="entry name" value="Ig-like_fold"/>
</dbReference>
<keyword evidence="11" id="KW-0732">Signal</keyword>
<feature type="signal peptide" evidence="11">
    <location>
        <begin position="1"/>
        <end position="17"/>
    </location>
</feature>
<dbReference type="AlphaFoldDB" id="K7ESX1"/>
<keyword evidence="5" id="KW-0391">Immunity</keyword>
<evidence type="ECO:0000256" key="10">
    <source>
        <dbReference type="ARBA" id="ARBA00043265"/>
    </source>
</evidence>
<evidence type="ECO:0000259" key="12">
    <source>
        <dbReference type="SMART" id="SM00406"/>
    </source>
</evidence>
<keyword evidence="10" id="KW-1280">Immunoglobulin</keyword>
<dbReference type="InterPro" id="IPR036179">
    <property type="entry name" value="Ig-like_dom_sf"/>
</dbReference>
<keyword evidence="8" id="KW-1015">Disulfide bond</keyword>
<evidence type="ECO:0000256" key="5">
    <source>
        <dbReference type="ARBA" id="ARBA00022859"/>
    </source>
</evidence>
<reference evidence="13" key="2">
    <citation type="submission" date="2025-08" db="UniProtKB">
        <authorList>
            <consortium name="Ensembl"/>
        </authorList>
    </citation>
    <scope>IDENTIFICATION</scope>
</reference>
<organism evidence="13 14">
    <name type="scientific">Pongo abelii</name>
    <name type="common">Sumatran orangutan</name>
    <name type="synonym">Pongo pygmaeus abelii</name>
    <dbReference type="NCBI Taxonomy" id="9601"/>
    <lineage>
        <taxon>Eukaryota</taxon>
        <taxon>Metazoa</taxon>
        <taxon>Chordata</taxon>
        <taxon>Craniata</taxon>
        <taxon>Vertebrata</taxon>
        <taxon>Euteleostomi</taxon>
        <taxon>Mammalia</taxon>
        <taxon>Eutheria</taxon>
        <taxon>Euarchontoglires</taxon>
        <taxon>Primates</taxon>
        <taxon>Haplorrhini</taxon>
        <taxon>Catarrhini</taxon>
        <taxon>Hominidae</taxon>
        <taxon>Pongo</taxon>
    </lineage>
</organism>
<evidence type="ECO:0000313" key="14">
    <source>
        <dbReference type="Proteomes" id="UP000001595"/>
    </source>
</evidence>
<sequence length="141" mass="15768">ILVCVLLYSFRLSGVQGEAQLTESGGDLVHLEGPLRLSCAASWFTFSIYEIHWVCQASGKELEWVSVICGESHQYNADYVRGRLTISRDSTKYMLYMQMNSLRTQNPAAFNCAGNIVMGSPRGLRDRPLCRTQGVAWGWLG</sequence>
<keyword evidence="7" id="KW-0472">Membrane</keyword>
<evidence type="ECO:0000256" key="3">
    <source>
        <dbReference type="ARBA" id="ARBA00022475"/>
    </source>
</evidence>
<keyword evidence="9" id="KW-0393">Immunoglobulin domain</keyword>
<reference evidence="13 14" key="1">
    <citation type="submission" date="2008-02" db="EMBL/GenBank/DDBJ databases">
        <title>A 6x draft sequence assembly of the Pongo pygmaeus abelii genome.</title>
        <authorList>
            <person name="Wilson R.K."/>
            <person name="Mardis E."/>
        </authorList>
    </citation>
    <scope>NUCLEOTIDE SEQUENCE [LARGE SCALE GENOMIC DNA]</scope>
</reference>
<dbReference type="FunCoup" id="K7ESX1">
    <property type="interactions" value="287"/>
</dbReference>
<protein>
    <recommendedName>
        <fullName evidence="12">Immunoglobulin V-set domain-containing protein</fullName>
    </recommendedName>
</protein>
<dbReference type="Proteomes" id="UP000001595">
    <property type="component" value="Chromosome 14"/>
</dbReference>
<name>K7ESX1_PONAB</name>
<dbReference type="InterPro" id="IPR050199">
    <property type="entry name" value="IgHV"/>
</dbReference>
<dbReference type="eggNOG" id="ENOG502S5S3">
    <property type="taxonomic scope" value="Eukaryota"/>
</dbReference>
<dbReference type="GO" id="GO:0019814">
    <property type="term" value="C:immunoglobulin complex"/>
    <property type="evidence" value="ECO:0007669"/>
    <property type="project" value="UniProtKB-KW"/>
</dbReference>
<evidence type="ECO:0000256" key="8">
    <source>
        <dbReference type="ARBA" id="ARBA00023157"/>
    </source>
</evidence>
<dbReference type="Ensembl" id="ENSPPYT00000033541.2">
    <property type="protein sequence ID" value="ENSPPYP00000023639.2"/>
    <property type="gene ID" value="ENSPPYG00000029540.2"/>
</dbReference>
<keyword evidence="4" id="KW-0964">Secreted</keyword>
<reference evidence="13" key="3">
    <citation type="submission" date="2025-09" db="UniProtKB">
        <authorList>
            <consortium name="Ensembl"/>
        </authorList>
    </citation>
    <scope>IDENTIFICATION</scope>
</reference>
<evidence type="ECO:0000256" key="11">
    <source>
        <dbReference type="SAM" id="SignalP"/>
    </source>
</evidence>